<reference evidence="2 3" key="1">
    <citation type="submission" date="2018-09" db="EMBL/GenBank/DDBJ databases">
        <title>Metagenome Assembled Genomes from an Advanced Water Purification Facility.</title>
        <authorList>
            <person name="Stamps B.W."/>
            <person name="Spear J.R."/>
        </authorList>
    </citation>
    <scope>NUCLEOTIDE SEQUENCE [LARGE SCALE GENOMIC DNA]</scope>
    <source>
        <strain evidence="2">Bin_63_2</strain>
    </source>
</reference>
<sequence>MKSFGLDIGASTIKAVEIGQSKQGFSLSACIITPTPPKGMLSESPIDEEDMAQAIKKTVTDAGINNKHVNIALPENQVYTKVVEMPYLSDRELASAIYWEAEQYIPIPLANVSLAWSIIKKPLKPVASEKMEVLMVGAPTVVVKKYQKVVEMAGLTINNMETEILSTVRALTSTPNAAGPVPTLIVNIGAVSTSLAIVVGSTLIFTYTLPIGGMAINRAISADFGLSHLQAEEYKRTYGILNSPLGQRIGKATLPIVSSILAEIKKAVVFYSQKYKDSKIEQIILSGGTAKLPGIDAYFAQNCGIETVTANPWKALFTGNIPKEILDNGPDYTIATGLALKEYVQ</sequence>
<dbReference type="SUPFAM" id="SSF53067">
    <property type="entry name" value="Actin-like ATPase domain"/>
    <property type="match status" value="2"/>
</dbReference>
<organism evidence="2 3">
    <name type="scientific">Candidatus Dojkabacteria bacterium</name>
    <dbReference type="NCBI Taxonomy" id="2099670"/>
    <lineage>
        <taxon>Bacteria</taxon>
        <taxon>Candidatus Dojkabacteria</taxon>
    </lineage>
</organism>
<protein>
    <submittedName>
        <fullName evidence="2">Type IV pilus assembly protein PilM</fullName>
    </submittedName>
</protein>
<dbReference type="CDD" id="cd24049">
    <property type="entry name" value="ASKHA_NBD_PilM"/>
    <property type="match status" value="1"/>
</dbReference>
<name>A0A5C7J6I1_9BACT</name>
<accession>A0A5C7J6I1</accession>
<dbReference type="NCBIfam" id="TIGR01175">
    <property type="entry name" value="pilM"/>
    <property type="match status" value="1"/>
</dbReference>
<dbReference type="InterPro" id="IPR003494">
    <property type="entry name" value="SHS2_FtsA"/>
</dbReference>
<dbReference type="EMBL" id="SSDS01000072">
    <property type="protein sequence ID" value="TXG76512.1"/>
    <property type="molecule type" value="Genomic_DNA"/>
</dbReference>
<dbReference type="PANTHER" id="PTHR32432">
    <property type="entry name" value="CELL DIVISION PROTEIN FTSA-RELATED"/>
    <property type="match status" value="1"/>
</dbReference>
<gene>
    <name evidence="2" type="primary">pilM</name>
    <name evidence="2" type="ORF">E6Q11_04605</name>
</gene>
<evidence type="ECO:0000313" key="3">
    <source>
        <dbReference type="Proteomes" id="UP000321026"/>
    </source>
</evidence>
<evidence type="ECO:0000313" key="2">
    <source>
        <dbReference type="EMBL" id="TXG76512.1"/>
    </source>
</evidence>
<dbReference type="PANTHER" id="PTHR32432:SF3">
    <property type="entry name" value="ETHANOLAMINE UTILIZATION PROTEIN EUTJ"/>
    <property type="match status" value="1"/>
</dbReference>
<proteinExistence type="predicted"/>
<evidence type="ECO:0000259" key="1">
    <source>
        <dbReference type="SMART" id="SM00842"/>
    </source>
</evidence>
<dbReference type="Proteomes" id="UP000321026">
    <property type="component" value="Unassembled WGS sequence"/>
</dbReference>
<dbReference type="AlphaFoldDB" id="A0A5C7J6I1"/>
<dbReference type="InterPro" id="IPR043129">
    <property type="entry name" value="ATPase_NBD"/>
</dbReference>
<comment type="caution">
    <text evidence="2">The sequence shown here is derived from an EMBL/GenBank/DDBJ whole genome shotgun (WGS) entry which is preliminary data.</text>
</comment>
<dbReference type="SMART" id="SM00842">
    <property type="entry name" value="FtsA"/>
    <property type="match status" value="1"/>
</dbReference>
<dbReference type="GO" id="GO:0051301">
    <property type="term" value="P:cell division"/>
    <property type="evidence" value="ECO:0007669"/>
    <property type="project" value="InterPro"/>
</dbReference>
<dbReference type="Gene3D" id="3.30.420.40">
    <property type="match status" value="2"/>
</dbReference>
<dbReference type="InterPro" id="IPR005883">
    <property type="entry name" value="PilM"/>
</dbReference>
<dbReference type="InterPro" id="IPR050696">
    <property type="entry name" value="FtsA/MreB"/>
</dbReference>
<feature type="domain" description="SHS2" evidence="1">
    <location>
        <begin position="3"/>
        <end position="171"/>
    </location>
</feature>
<dbReference type="Gene3D" id="3.30.1490.300">
    <property type="match status" value="1"/>
</dbReference>
<dbReference type="PIRSF" id="PIRSF019169">
    <property type="entry name" value="PilM"/>
    <property type="match status" value="1"/>
</dbReference>
<dbReference type="Pfam" id="PF11104">
    <property type="entry name" value="PilM_2"/>
    <property type="match status" value="1"/>
</dbReference>